<protein>
    <submittedName>
        <fullName evidence="3">Gfo/Idh/MocA family oxidoreductase</fullName>
    </submittedName>
</protein>
<dbReference type="Pfam" id="PF22725">
    <property type="entry name" value="GFO_IDH_MocA_C3"/>
    <property type="match status" value="1"/>
</dbReference>
<dbReference type="InterPro" id="IPR055170">
    <property type="entry name" value="GFO_IDH_MocA-like_dom"/>
</dbReference>
<name>A0A8J6HQ59_9FIRM</name>
<dbReference type="InterPro" id="IPR000683">
    <property type="entry name" value="Gfo/Idh/MocA-like_OxRdtase_N"/>
</dbReference>
<dbReference type="SUPFAM" id="SSF51735">
    <property type="entry name" value="NAD(P)-binding Rossmann-fold domains"/>
    <property type="match status" value="1"/>
</dbReference>
<dbReference type="Gene3D" id="3.40.50.720">
    <property type="entry name" value="NAD(P)-binding Rossmann-like Domain"/>
    <property type="match status" value="1"/>
</dbReference>
<comment type="caution">
    <text evidence="3">The sequence shown here is derived from an EMBL/GenBank/DDBJ whole genome shotgun (WGS) entry which is preliminary data.</text>
</comment>
<evidence type="ECO:0000313" key="4">
    <source>
        <dbReference type="Proteomes" id="UP000657177"/>
    </source>
</evidence>
<evidence type="ECO:0000259" key="1">
    <source>
        <dbReference type="Pfam" id="PF01408"/>
    </source>
</evidence>
<feature type="domain" description="Gfo/Idh/MocA-like oxidoreductase N-terminal" evidence="1">
    <location>
        <begin position="4"/>
        <end position="116"/>
    </location>
</feature>
<dbReference type="Gene3D" id="3.30.360.10">
    <property type="entry name" value="Dihydrodipicolinate Reductase, domain 2"/>
    <property type="match status" value="1"/>
</dbReference>
<dbReference type="GO" id="GO:0000166">
    <property type="term" value="F:nucleotide binding"/>
    <property type="evidence" value="ECO:0007669"/>
    <property type="project" value="InterPro"/>
</dbReference>
<dbReference type="Proteomes" id="UP000657177">
    <property type="component" value="Unassembled WGS sequence"/>
</dbReference>
<reference evidence="3" key="1">
    <citation type="submission" date="2020-06" db="EMBL/GenBank/DDBJ databases">
        <title>Novel chitinolytic bacterium.</title>
        <authorList>
            <person name="Ungkulpasvich U."/>
            <person name="Kosugi A."/>
            <person name="Uke A."/>
        </authorList>
    </citation>
    <scope>NUCLEOTIDE SEQUENCE</scope>
    <source>
        <strain evidence="3">UUS1-1</strain>
    </source>
</reference>
<dbReference type="PANTHER" id="PTHR43377:SF1">
    <property type="entry name" value="BILIVERDIN REDUCTASE A"/>
    <property type="match status" value="1"/>
</dbReference>
<dbReference type="EMBL" id="JAAKDE010000001">
    <property type="protein sequence ID" value="MBA2132006.1"/>
    <property type="molecule type" value="Genomic_DNA"/>
</dbReference>
<feature type="domain" description="GFO/IDH/MocA-like oxidoreductase" evidence="2">
    <location>
        <begin position="139"/>
        <end position="264"/>
    </location>
</feature>
<dbReference type="InterPro" id="IPR051450">
    <property type="entry name" value="Gfo/Idh/MocA_Oxidoreductases"/>
</dbReference>
<sequence>MGKLKVGIIGCGLAWERLHYPAFQELADKYEVAAVCDRKREVAEDWGRRLGLDPARDVFTDYRQMLERPDLQVIDILVPIPQNHAVAEEVARAGKHIILEKPLGATYEQAVATTELPYRYGIKMMIAENYRYSEEFNIIRRLVAEKKVGAPVFFIYHSSSCFPCAMKKNTFAATEWRQHPQYPGGDLLDAAIHDLAGLRHLFGGIKHLSAFGVPQDDDFSPYAVVTVNMEFMSGVVGSFSYFPAGREVQRPAVGLRIFGTHGQIYLEDTDCGVVNIFYHDGGHEMIGYQPNRGYYNELLNFYNALYGTEEIAVTPEVELGDFRTVYAILQSIKDQDIVKVDRAPAYAMA</sequence>
<keyword evidence="4" id="KW-1185">Reference proteome</keyword>
<evidence type="ECO:0000313" key="3">
    <source>
        <dbReference type="EMBL" id="MBA2132006.1"/>
    </source>
</evidence>
<dbReference type="RefSeq" id="WP_181338447.1">
    <property type="nucleotide sequence ID" value="NZ_JAAKDE010000001.1"/>
</dbReference>
<gene>
    <name evidence="3" type="ORF">G5B42_00310</name>
</gene>
<dbReference type="SUPFAM" id="SSF55347">
    <property type="entry name" value="Glyceraldehyde-3-phosphate dehydrogenase-like, C-terminal domain"/>
    <property type="match status" value="1"/>
</dbReference>
<evidence type="ECO:0000259" key="2">
    <source>
        <dbReference type="Pfam" id="PF22725"/>
    </source>
</evidence>
<dbReference type="Pfam" id="PF01408">
    <property type="entry name" value="GFO_IDH_MocA"/>
    <property type="match status" value="1"/>
</dbReference>
<proteinExistence type="predicted"/>
<dbReference type="PANTHER" id="PTHR43377">
    <property type="entry name" value="BILIVERDIN REDUCTASE A"/>
    <property type="match status" value="1"/>
</dbReference>
<accession>A0A8J6HQ59</accession>
<dbReference type="InterPro" id="IPR036291">
    <property type="entry name" value="NAD(P)-bd_dom_sf"/>
</dbReference>
<dbReference type="AlphaFoldDB" id="A0A8J6HQ59"/>
<organism evidence="3 4">
    <name type="scientific">Capillibacterium thermochitinicola</name>
    <dbReference type="NCBI Taxonomy" id="2699427"/>
    <lineage>
        <taxon>Bacteria</taxon>
        <taxon>Bacillati</taxon>
        <taxon>Bacillota</taxon>
        <taxon>Capillibacterium</taxon>
    </lineage>
</organism>